<evidence type="ECO:0000259" key="17">
    <source>
        <dbReference type="SMART" id="SM00829"/>
    </source>
</evidence>
<dbReference type="ZFIN" id="ZDB-GENE-050506-71">
    <property type="gene designation" value="ptgr2"/>
</dbReference>
<dbReference type="GeneID" id="553234"/>
<dbReference type="SUPFAM" id="SSF50129">
    <property type="entry name" value="GroES-like"/>
    <property type="match status" value="2"/>
</dbReference>
<evidence type="ECO:0000256" key="2">
    <source>
        <dbReference type="ARBA" id="ARBA00010460"/>
    </source>
</evidence>
<dbReference type="SUPFAM" id="SSF51735">
    <property type="entry name" value="NAD(P)-binding Rossmann-fold domains"/>
    <property type="match status" value="1"/>
</dbReference>
<evidence type="ECO:0000256" key="1">
    <source>
        <dbReference type="ARBA" id="ARBA00004496"/>
    </source>
</evidence>
<dbReference type="InterPro" id="IPR041694">
    <property type="entry name" value="ADH_N_2"/>
</dbReference>
<dbReference type="CDD" id="cd08293">
    <property type="entry name" value="PTGR2"/>
    <property type="match status" value="1"/>
</dbReference>
<evidence type="ECO:0000256" key="7">
    <source>
        <dbReference type="ARBA" id="ARBA00022857"/>
    </source>
</evidence>
<comment type="catalytic activity">
    <reaction evidence="14">
        <text>13,14-dihydro-15-oxo-prostaglandin F1alpha + NADP(+) = 15-oxoprostaglandin F1alpha + NADPH + H(+)</text>
        <dbReference type="Rhea" id="RHEA:50592"/>
        <dbReference type="ChEBI" id="CHEBI:15378"/>
        <dbReference type="ChEBI" id="CHEBI:57783"/>
        <dbReference type="ChEBI" id="CHEBI:58349"/>
        <dbReference type="ChEBI" id="CHEBI:79072"/>
        <dbReference type="ChEBI" id="CHEBI:133411"/>
    </reaction>
    <physiologicalReaction direction="right-to-left" evidence="14">
        <dbReference type="Rhea" id="RHEA:50594"/>
    </physiologicalReaction>
</comment>
<comment type="catalytic activity">
    <reaction evidence="12">
        <text>13,14-dihydro-15-oxo-prostaglandin E2 + NAD(+) = 15-oxoprostaglandin E2 + NADH + H(+)</text>
        <dbReference type="Rhea" id="RHEA:11916"/>
        <dbReference type="ChEBI" id="CHEBI:15378"/>
        <dbReference type="ChEBI" id="CHEBI:57400"/>
        <dbReference type="ChEBI" id="CHEBI:57402"/>
        <dbReference type="ChEBI" id="CHEBI:57540"/>
        <dbReference type="ChEBI" id="CHEBI:57945"/>
        <dbReference type="EC" id="1.3.1.48"/>
    </reaction>
    <physiologicalReaction direction="right-to-left" evidence="12">
        <dbReference type="Rhea" id="RHEA:11918"/>
    </physiologicalReaction>
</comment>
<evidence type="ECO:0000256" key="8">
    <source>
        <dbReference type="ARBA" id="ARBA00023002"/>
    </source>
</evidence>
<feature type="domain" description="Enoyl reductase (ER)" evidence="17">
    <location>
        <begin position="55"/>
        <end position="382"/>
    </location>
</feature>
<dbReference type="EMBL" id="BC077125">
    <property type="protein sequence ID" value="AAH77125.1"/>
    <property type="molecule type" value="mRNA"/>
</dbReference>
<dbReference type="PANTHER" id="PTHR43205">
    <property type="entry name" value="PROSTAGLANDIN REDUCTASE"/>
    <property type="match status" value="1"/>
</dbReference>
<sequence length="386" mass="42227">GDFRKKHSFCKQGSCFVNICKCCTDIYFFFNFVNKKEKMLNVTRVVLSSRPGNNGQPVKENFRVEETTTSSELKEGQVLVRTLYLSVDPYMRCRMNDDTGADYLLPWRLEECVDGGGVGVVKASKNPDLSVGTIVTSFNWHWQTYDVMDGSLLQKVDPGMVDGHVSYFLGAVGMPGLTAFFGVREKGHVTAGAQQTMVVSGAAGACGSVAGQIGRLDGCKTVVGICGSDQKCQTLVKELGFTAGINYRNGDVSSALREHCPRGIDIYFDNVGGPISDAVISQMNPGAHVILCGQISQYNKDVPYPPPLSQDTQDALRRNNITRERFIVLNYMEKHAEGLMQLSHWVKTGQIKVLETVVNGIQNMGEAFCSMMTGGNIGKQVVKISD</sequence>
<organism evidence="18">
    <name type="scientific">Danio rerio</name>
    <name type="common">Zebrafish</name>
    <name type="synonym">Brachydanio rerio</name>
    <dbReference type="NCBI Taxonomy" id="7955"/>
    <lineage>
        <taxon>Eukaryota</taxon>
        <taxon>Metazoa</taxon>
        <taxon>Chordata</taxon>
        <taxon>Craniata</taxon>
        <taxon>Vertebrata</taxon>
        <taxon>Euteleostomi</taxon>
        <taxon>Actinopterygii</taxon>
        <taxon>Neopterygii</taxon>
        <taxon>Teleostei</taxon>
        <taxon>Ostariophysi</taxon>
        <taxon>Cypriniformes</taxon>
        <taxon>Danionidae</taxon>
        <taxon>Danioninae</taxon>
        <taxon>Danio</taxon>
    </lineage>
</organism>
<dbReference type="PhylomeDB" id="Q6DEI9"/>
<dbReference type="InterPro" id="IPR011032">
    <property type="entry name" value="GroES-like_sf"/>
</dbReference>
<dbReference type="InterPro" id="IPR037399">
    <property type="entry name" value="PTGR2"/>
</dbReference>
<keyword evidence="7" id="KW-0521">NADP</keyword>
<evidence type="ECO:0000256" key="15">
    <source>
        <dbReference type="ARBA" id="ARBA00048290"/>
    </source>
</evidence>
<evidence type="ECO:0000256" key="6">
    <source>
        <dbReference type="ARBA" id="ARBA00022490"/>
    </source>
</evidence>
<dbReference type="Pfam" id="PF00107">
    <property type="entry name" value="ADH_zinc_N"/>
    <property type="match status" value="1"/>
</dbReference>
<name>Q6DEI9_DANRE</name>
<comment type="function">
    <text evidence="11">Functions as 15-oxo-prostaglandin 13-reductase and acts on 15-keto-PGE1, 15-keto-PGE2, 15-keto-PGE1-alpha and 15-keto-PGE2-alpha with highest activity towards 15-keto-PGE2. Overexpression represses transcriptional activity of PPARG and inhibits adipocyte differentiation.</text>
</comment>
<dbReference type="InterPro" id="IPR020843">
    <property type="entry name" value="ER"/>
</dbReference>
<evidence type="ECO:0000256" key="10">
    <source>
        <dbReference type="ARBA" id="ARBA00033119"/>
    </source>
</evidence>
<protein>
    <recommendedName>
        <fullName evidence="5">Prostaglandin reductase 2</fullName>
        <ecNumber evidence="4">1.3.1.48</ecNumber>
    </recommendedName>
    <alternativeName>
        <fullName evidence="10">15-oxoprostaglandin 13-reductase</fullName>
    </alternativeName>
</protein>
<reference evidence="18" key="1">
    <citation type="submission" date="2004-07" db="EMBL/GenBank/DDBJ databases">
        <authorList>
            <consortium name="NIH - Zebrafish Gene Collection (ZGC) project"/>
        </authorList>
    </citation>
    <scope>NUCLEOTIDE SEQUENCE [LARGE SCALE MRNA]</scope>
    <source>
        <strain evidence="18">Singapore local strain</strain>
        <tissue evidence="18">Embryo</tissue>
    </source>
</reference>
<evidence type="ECO:0000256" key="13">
    <source>
        <dbReference type="ARBA" id="ARBA00047834"/>
    </source>
</evidence>
<feature type="non-terminal residue" evidence="18">
    <location>
        <position position="1"/>
    </location>
</feature>
<evidence type="ECO:0000256" key="9">
    <source>
        <dbReference type="ARBA" id="ARBA00023098"/>
    </source>
</evidence>
<evidence type="ECO:0000256" key="4">
    <source>
        <dbReference type="ARBA" id="ARBA00011981"/>
    </source>
</evidence>
<comment type="catalytic activity">
    <reaction evidence="16">
        <text>13,14-dihydro-15-oxo-prostaglandin E1 + NADP(+) = 15-oxoprostaglandin E1 + NADPH + H(+)</text>
        <dbReference type="Rhea" id="RHEA:50584"/>
        <dbReference type="ChEBI" id="CHEBI:15378"/>
        <dbReference type="ChEBI" id="CHEBI:57401"/>
        <dbReference type="ChEBI" id="CHEBI:57783"/>
        <dbReference type="ChEBI" id="CHEBI:58349"/>
        <dbReference type="ChEBI" id="CHEBI:133408"/>
    </reaction>
    <physiologicalReaction direction="right-to-left" evidence="16">
        <dbReference type="Rhea" id="RHEA:50586"/>
    </physiologicalReaction>
</comment>
<evidence type="ECO:0000256" key="12">
    <source>
        <dbReference type="ARBA" id="ARBA00047581"/>
    </source>
</evidence>
<comment type="catalytic activity">
    <reaction evidence="15">
        <text>13,14-dihydro-15-oxo-PGF2alpha + NADP(+) = 15-oxoprostaglandin F2alpha + NADPH + H(+)</text>
        <dbReference type="Rhea" id="RHEA:50588"/>
        <dbReference type="ChEBI" id="CHEBI:15378"/>
        <dbReference type="ChEBI" id="CHEBI:57783"/>
        <dbReference type="ChEBI" id="CHEBI:58349"/>
        <dbReference type="ChEBI" id="CHEBI:133374"/>
        <dbReference type="ChEBI" id="CHEBI:133409"/>
    </reaction>
    <physiologicalReaction direction="right-to-left" evidence="15">
        <dbReference type="Rhea" id="RHEA:50590"/>
    </physiologicalReaction>
</comment>
<dbReference type="EC" id="1.3.1.48" evidence="4"/>
<dbReference type="SMART" id="SM00829">
    <property type="entry name" value="PKS_ER"/>
    <property type="match status" value="1"/>
</dbReference>
<dbReference type="RefSeq" id="NP_001243152.1">
    <property type="nucleotide sequence ID" value="NM_001256223.1"/>
</dbReference>
<dbReference type="Gene3D" id="3.90.180.10">
    <property type="entry name" value="Medium-chain alcohol dehydrogenases, catalytic domain"/>
    <property type="match status" value="1"/>
</dbReference>
<dbReference type="InterPro" id="IPR045010">
    <property type="entry name" value="MDR_fam"/>
</dbReference>
<evidence type="ECO:0000256" key="11">
    <source>
        <dbReference type="ARBA" id="ARBA00045413"/>
    </source>
</evidence>
<dbReference type="GO" id="GO:0005737">
    <property type="term" value="C:cytoplasm"/>
    <property type="evidence" value="ECO:0007669"/>
    <property type="project" value="UniProtKB-SubCell"/>
</dbReference>
<dbReference type="FunFam" id="3.40.50.720:FF:000121">
    <property type="entry name" value="Prostaglandin reductase 2"/>
    <property type="match status" value="1"/>
</dbReference>
<dbReference type="PANTHER" id="PTHR43205:SF5">
    <property type="entry name" value="PROSTAGLANDIN REDUCTASE 2"/>
    <property type="match status" value="1"/>
</dbReference>
<keyword evidence="6" id="KW-0963">Cytoplasm</keyword>
<dbReference type="CTD" id="145482"/>
<dbReference type="InterPro" id="IPR013149">
    <property type="entry name" value="ADH-like_C"/>
</dbReference>
<accession>Q6DEI9</accession>
<dbReference type="KEGG" id="dre:553234"/>
<comment type="subunit">
    <text evidence="3">Monomer.</text>
</comment>
<proteinExistence type="evidence at transcript level"/>
<evidence type="ECO:0000256" key="5">
    <source>
        <dbReference type="ARBA" id="ARBA00020652"/>
    </source>
</evidence>
<dbReference type="OrthoDB" id="809632at2759"/>
<gene>
    <name evidence="19" type="primary">ptgr2</name>
    <name evidence="18" type="synonym">im:6903726</name>
    <name evidence="19" type="synonym">si:dkey-119a7.6</name>
</gene>
<evidence type="ECO:0000313" key="18">
    <source>
        <dbReference type="EMBL" id="AAH77125.1"/>
    </source>
</evidence>
<keyword evidence="9" id="KW-0443">Lipid metabolism</keyword>
<keyword evidence="8" id="KW-0560">Oxidoreductase</keyword>
<comment type="subcellular location">
    <subcellularLocation>
        <location evidence="1">Cytoplasm</location>
    </subcellularLocation>
</comment>
<comment type="similarity">
    <text evidence="2">Belongs to the NADP-dependent oxidoreductase L4BD family.</text>
</comment>
<dbReference type="AlphaFoldDB" id="Q6DEI9"/>
<dbReference type="Pfam" id="PF16884">
    <property type="entry name" value="ADH_N_2"/>
    <property type="match status" value="1"/>
</dbReference>
<comment type="catalytic activity">
    <reaction evidence="13">
        <text>13,14-dihydro-15-oxo-prostaglandin E2 + NADP(+) = 15-oxoprostaglandin E2 + NADPH + H(+)</text>
        <dbReference type="Rhea" id="RHEA:11912"/>
        <dbReference type="ChEBI" id="CHEBI:15378"/>
        <dbReference type="ChEBI" id="CHEBI:57400"/>
        <dbReference type="ChEBI" id="CHEBI:57402"/>
        <dbReference type="ChEBI" id="CHEBI:57783"/>
        <dbReference type="ChEBI" id="CHEBI:58349"/>
        <dbReference type="EC" id="1.3.1.48"/>
    </reaction>
    <physiologicalReaction direction="right-to-left" evidence="13">
        <dbReference type="Rhea" id="RHEA:11914"/>
    </physiologicalReaction>
</comment>
<dbReference type="GO" id="GO:0006693">
    <property type="term" value="P:prostaglandin metabolic process"/>
    <property type="evidence" value="ECO:0007669"/>
    <property type="project" value="InterPro"/>
</dbReference>
<evidence type="ECO:0000256" key="14">
    <source>
        <dbReference type="ARBA" id="ARBA00047878"/>
    </source>
</evidence>
<evidence type="ECO:0000256" key="16">
    <source>
        <dbReference type="ARBA" id="ARBA00049070"/>
    </source>
</evidence>
<dbReference type="GO" id="GO:0047522">
    <property type="term" value="F:15-oxoprostaglandin 13-reductase [NAD(P)+] activity"/>
    <property type="evidence" value="ECO:0007669"/>
    <property type="project" value="UniProtKB-EC"/>
</dbReference>
<dbReference type="AGR" id="ZFIN:ZDB-GENE-050506-71"/>
<dbReference type="Gene3D" id="3.40.50.720">
    <property type="entry name" value="NAD(P)-binding Rossmann-like Domain"/>
    <property type="match status" value="1"/>
</dbReference>
<evidence type="ECO:0000313" key="19">
    <source>
        <dbReference type="ZFIN" id="ZDB-GENE-050506-71"/>
    </source>
</evidence>
<evidence type="ECO:0000256" key="3">
    <source>
        <dbReference type="ARBA" id="ARBA00011245"/>
    </source>
</evidence>
<dbReference type="InterPro" id="IPR036291">
    <property type="entry name" value="NAD(P)-bd_dom_sf"/>
</dbReference>